<reference evidence="3 4" key="1">
    <citation type="submission" date="2020-12" db="EMBL/GenBank/DDBJ databases">
        <title>Comparative genome analysis of fungal antagonists Marinomonas ostreistagni 398 and M. spartinae 468.</title>
        <authorList>
            <person name="Fields J.L."/>
            <person name="Mavrodi O.V."/>
            <person name="Biber P.D."/>
            <person name="Indest K.J."/>
            <person name="Mavrodi D.V."/>
        </authorList>
    </citation>
    <scope>NUCLEOTIDE SEQUENCE [LARGE SCALE GENOMIC DNA]</scope>
    <source>
        <strain evidence="3 4">USM7</strain>
    </source>
</reference>
<protein>
    <submittedName>
        <fullName evidence="3">HPP family protein</fullName>
    </submittedName>
</protein>
<dbReference type="PANTHER" id="PTHR33741:SF5">
    <property type="entry name" value="TRANSMEMBRANE PROTEIN DDB_G0269096-RELATED"/>
    <property type="match status" value="1"/>
</dbReference>
<keyword evidence="1" id="KW-1133">Transmembrane helix</keyword>
<dbReference type="InterPro" id="IPR058581">
    <property type="entry name" value="TM_HPP"/>
</dbReference>
<evidence type="ECO:0000256" key="1">
    <source>
        <dbReference type="SAM" id="Phobius"/>
    </source>
</evidence>
<feature type="transmembrane region" description="Helical" evidence="1">
    <location>
        <begin position="76"/>
        <end position="106"/>
    </location>
</feature>
<dbReference type="InterPro" id="IPR007065">
    <property type="entry name" value="HPP"/>
</dbReference>
<feature type="domain" description="HPP transmembrane region" evidence="2">
    <location>
        <begin position="1"/>
        <end position="116"/>
    </location>
</feature>
<name>A0ABS0ZEQ8_9GAMM</name>
<evidence type="ECO:0000259" key="2">
    <source>
        <dbReference type="Pfam" id="PF04982"/>
    </source>
</evidence>
<evidence type="ECO:0000313" key="3">
    <source>
        <dbReference type="EMBL" id="MBJ7552180.1"/>
    </source>
</evidence>
<proteinExistence type="predicted"/>
<organism evidence="3 4">
    <name type="scientific">Marinomonas ostreistagni</name>
    <dbReference type="NCBI Taxonomy" id="359209"/>
    <lineage>
        <taxon>Bacteria</taxon>
        <taxon>Pseudomonadati</taxon>
        <taxon>Pseudomonadota</taxon>
        <taxon>Gammaproteobacteria</taxon>
        <taxon>Oceanospirillales</taxon>
        <taxon>Oceanospirillaceae</taxon>
        <taxon>Marinomonas</taxon>
    </lineage>
</organism>
<dbReference type="PANTHER" id="PTHR33741">
    <property type="entry name" value="TRANSMEMBRANE PROTEIN DDB_G0269096-RELATED"/>
    <property type="match status" value="1"/>
</dbReference>
<keyword evidence="1" id="KW-0812">Transmembrane</keyword>
<accession>A0ABS0ZEQ8</accession>
<dbReference type="Proteomes" id="UP000598488">
    <property type="component" value="Unassembled WGS sequence"/>
</dbReference>
<keyword evidence="1" id="KW-0472">Membrane</keyword>
<comment type="caution">
    <text evidence="3">The sequence shown here is derived from an EMBL/GenBank/DDBJ whole genome shotgun (WGS) entry which is preliminary data.</text>
</comment>
<dbReference type="Pfam" id="PF04982">
    <property type="entry name" value="TM_HPP"/>
    <property type="match status" value="1"/>
</dbReference>
<dbReference type="EMBL" id="JAEMUH010000016">
    <property type="protein sequence ID" value="MBJ7552180.1"/>
    <property type="molecule type" value="Genomic_DNA"/>
</dbReference>
<sequence>MAPFGATMVILFVLPQSPLAQPRNIIGGHFLTACIGVLMAHYVDSTPLMLGLAVGLGVMIMMLTNTLHPPAGANPLLIMMTGASWGFLFNPVLIGCLLIVVIGWGYHRFISGTEYPKKQG</sequence>
<feature type="transmembrane region" description="Helical" evidence="1">
    <location>
        <begin position="46"/>
        <end position="64"/>
    </location>
</feature>
<gene>
    <name evidence="3" type="ORF">JHD44_15930</name>
</gene>
<keyword evidence="4" id="KW-1185">Reference proteome</keyword>
<evidence type="ECO:0000313" key="4">
    <source>
        <dbReference type="Proteomes" id="UP000598488"/>
    </source>
</evidence>